<gene>
    <name evidence="3" type="primary">rifR_2</name>
    <name evidence="3" type="ORF">SALB_06920</name>
</gene>
<dbReference type="InterPro" id="IPR001031">
    <property type="entry name" value="Thioesterase"/>
</dbReference>
<accession>A0A401R929</accession>
<evidence type="ECO:0000256" key="1">
    <source>
        <dbReference type="ARBA" id="ARBA00007169"/>
    </source>
</evidence>
<feature type="domain" description="Thioesterase" evidence="2">
    <location>
        <begin position="26"/>
        <end position="244"/>
    </location>
</feature>
<comment type="similarity">
    <text evidence="1">Belongs to the thioesterase family.</text>
</comment>
<sequence>MCASNPTPATVSWIAARHAPGTLRSRLICLPHAGGGAGTFRSWRPHLPDGVELAPVELPGRGSRIDEPLPQSFDTLVDALFEGLRGEFTLPYAFFGHSFGALLGYELTRRIEREIERGAGLRPPSVLLVSGSRAPHVPLDGEPVADGDEARLVAWLRSSGGLPDELLDFPDFLRDLLRAVRSDMAFAEGYRIPRPAAVGCPLVAFAGAEDAVSPVAHVAPWNLYTTAEHRMHVLPGGHYFPQSHPRTTVAAVAEELAALSAR</sequence>
<dbReference type="PANTHER" id="PTHR11487">
    <property type="entry name" value="THIOESTERASE"/>
    <property type="match status" value="1"/>
</dbReference>
<dbReference type="Gene3D" id="3.40.50.1820">
    <property type="entry name" value="alpha/beta hydrolase"/>
    <property type="match status" value="1"/>
</dbReference>
<dbReference type="GO" id="GO:0008610">
    <property type="term" value="P:lipid biosynthetic process"/>
    <property type="evidence" value="ECO:0007669"/>
    <property type="project" value="TreeGrafter"/>
</dbReference>
<evidence type="ECO:0000313" key="4">
    <source>
        <dbReference type="Proteomes" id="UP000288351"/>
    </source>
</evidence>
<reference evidence="3 4" key="1">
    <citation type="journal article" date="2019" name="Microbiol. Resour. Announc.">
        <title>Draft Genome Sequence of the Most Traditional epsilon-Poly-l-Lysine Producer, Streptomyces albulus NBRC14147.</title>
        <authorList>
            <person name="Yamanaka K."/>
            <person name="Hamano Y."/>
        </authorList>
    </citation>
    <scope>NUCLEOTIDE SEQUENCE [LARGE SCALE GENOMIC DNA]</scope>
    <source>
        <strain evidence="3 4">NBRC 14147</strain>
    </source>
</reference>
<dbReference type="GO" id="GO:0016787">
    <property type="term" value="F:hydrolase activity"/>
    <property type="evidence" value="ECO:0007669"/>
    <property type="project" value="UniProtKB-KW"/>
</dbReference>
<comment type="caution">
    <text evidence="3">The sequence shown here is derived from an EMBL/GenBank/DDBJ whole genome shotgun (WGS) entry which is preliminary data.</text>
</comment>
<evidence type="ECO:0000259" key="2">
    <source>
        <dbReference type="Pfam" id="PF00975"/>
    </source>
</evidence>
<dbReference type="AlphaFoldDB" id="A0A401R929"/>
<dbReference type="InterPro" id="IPR029058">
    <property type="entry name" value="AB_hydrolase_fold"/>
</dbReference>
<dbReference type="Proteomes" id="UP000288351">
    <property type="component" value="Unassembled WGS sequence"/>
</dbReference>
<dbReference type="RefSeq" id="WP_016570401.1">
    <property type="nucleotide sequence ID" value="NZ_BHXC01000007.1"/>
</dbReference>
<dbReference type="PANTHER" id="PTHR11487:SF0">
    <property type="entry name" value="S-ACYL FATTY ACID SYNTHASE THIOESTERASE, MEDIUM CHAIN"/>
    <property type="match status" value="1"/>
</dbReference>
<proteinExistence type="inferred from homology"/>
<protein>
    <submittedName>
        <fullName evidence="3">Oleoyl-ACP hydrolase</fullName>
    </submittedName>
</protein>
<keyword evidence="3" id="KW-0378">Hydrolase</keyword>
<dbReference type="SUPFAM" id="SSF53474">
    <property type="entry name" value="alpha/beta-Hydrolases"/>
    <property type="match status" value="1"/>
</dbReference>
<dbReference type="InterPro" id="IPR012223">
    <property type="entry name" value="TEII"/>
</dbReference>
<dbReference type="EMBL" id="BHXC01000007">
    <property type="protein sequence ID" value="GCB94122.1"/>
    <property type="molecule type" value="Genomic_DNA"/>
</dbReference>
<name>A0A401R929_STRNR</name>
<dbReference type="Pfam" id="PF00975">
    <property type="entry name" value="Thioesterase"/>
    <property type="match status" value="1"/>
</dbReference>
<organism evidence="3 4">
    <name type="scientific">Streptomyces noursei</name>
    <name type="common">Streptomyces albulus</name>
    <dbReference type="NCBI Taxonomy" id="1971"/>
    <lineage>
        <taxon>Bacteria</taxon>
        <taxon>Bacillati</taxon>
        <taxon>Actinomycetota</taxon>
        <taxon>Actinomycetes</taxon>
        <taxon>Kitasatosporales</taxon>
        <taxon>Streptomycetaceae</taxon>
        <taxon>Streptomyces</taxon>
    </lineage>
</organism>
<evidence type="ECO:0000313" key="3">
    <source>
        <dbReference type="EMBL" id="GCB94122.1"/>
    </source>
</evidence>